<protein>
    <recommendedName>
        <fullName evidence="1">RNA-directed DNA polymerase</fullName>
        <ecNumber evidence="1">2.7.7.49</ecNumber>
    </recommendedName>
</protein>
<dbReference type="SUPFAM" id="SSF53098">
    <property type="entry name" value="Ribonuclease H-like"/>
    <property type="match status" value="1"/>
</dbReference>
<name>A0ABY6L9G3_9ARAC</name>
<evidence type="ECO:0000259" key="4">
    <source>
        <dbReference type="PROSITE" id="PS50878"/>
    </source>
</evidence>
<dbReference type="InterPro" id="IPR050951">
    <property type="entry name" value="Retrovirus_Pol_polyprotein"/>
</dbReference>
<dbReference type="InterPro" id="IPR041588">
    <property type="entry name" value="Integrase_H2C2"/>
</dbReference>
<dbReference type="InterPro" id="IPR012337">
    <property type="entry name" value="RNaseH-like_sf"/>
</dbReference>
<evidence type="ECO:0000313" key="6">
    <source>
        <dbReference type="EMBL" id="UYV77772.1"/>
    </source>
</evidence>
<evidence type="ECO:0000256" key="2">
    <source>
        <dbReference type="ARBA" id="ARBA00023268"/>
    </source>
</evidence>
<dbReference type="Pfam" id="PF17919">
    <property type="entry name" value="RT_RNaseH_2"/>
    <property type="match status" value="1"/>
</dbReference>
<dbReference type="PANTHER" id="PTHR37984">
    <property type="entry name" value="PROTEIN CBG26694"/>
    <property type="match status" value="1"/>
</dbReference>
<keyword evidence="7" id="KW-1185">Reference proteome</keyword>
<dbReference type="Proteomes" id="UP001235939">
    <property type="component" value="Chromosome 15"/>
</dbReference>
<dbReference type="InterPro" id="IPR000477">
    <property type="entry name" value="RT_dom"/>
</dbReference>
<feature type="domain" description="Integrase catalytic" evidence="5">
    <location>
        <begin position="768"/>
        <end position="936"/>
    </location>
</feature>
<reference evidence="6 7" key="1">
    <citation type="submission" date="2022-01" db="EMBL/GenBank/DDBJ databases">
        <title>A chromosomal length assembly of Cordylochernes scorpioides.</title>
        <authorList>
            <person name="Zeh D."/>
            <person name="Zeh J."/>
        </authorList>
    </citation>
    <scope>NUCLEOTIDE SEQUENCE [LARGE SCALE GENOMIC DNA]</scope>
    <source>
        <strain evidence="6">IN4F17</strain>
        <tissue evidence="6">Whole Body</tissue>
    </source>
</reference>
<dbReference type="PANTHER" id="PTHR37984:SF5">
    <property type="entry name" value="PROTEIN NYNRIN-LIKE"/>
    <property type="match status" value="1"/>
</dbReference>
<dbReference type="InterPro" id="IPR036397">
    <property type="entry name" value="RNaseH_sf"/>
</dbReference>
<proteinExistence type="predicted"/>
<evidence type="ECO:0000256" key="3">
    <source>
        <dbReference type="SAM" id="MobiDB-lite"/>
    </source>
</evidence>
<feature type="region of interest" description="Disordered" evidence="3">
    <location>
        <begin position="276"/>
        <end position="298"/>
    </location>
</feature>
<evidence type="ECO:0000259" key="5">
    <source>
        <dbReference type="PROSITE" id="PS50994"/>
    </source>
</evidence>
<accession>A0ABY6L9G3</accession>
<keyword evidence="2" id="KW-0511">Multifunctional enzyme</keyword>
<dbReference type="InterPro" id="IPR001584">
    <property type="entry name" value="Integrase_cat-core"/>
</dbReference>
<dbReference type="EC" id="2.7.7.49" evidence="1"/>
<dbReference type="Pfam" id="PF00665">
    <property type="entry name" value="rve"/>
    <property type="match status" value="1"/>
</dbReference>
<organism evidence="6 7">
    <name type="scientific">Cordylochernes scorpioides</name>
    <dbReference type="NCBI Taxonomy" id="51811"/>
    <lineage>
        <taxon>Eukaryota</taxon>
        <taxon>Metazoa</taxon>
        <taxon>Ecdysozoa</taxon>
        <taxon>Arthropoda</taxon>
        <taxon>Chelicerata</taxon>
        <taxon>Arachnida</taxon>
        <taxon>Pseudoscorpiones</taxon>
        <taxon>Cheliferoidea</taxon>
        <taxon>Chernetidae</taxon>
        <taxon>Cordylochernes</taxon>
    </lineage>
</organism>
<feature type="compositionally biased region" description="Basic residues" evidence="3">
    <location>
        <begin position="1086"/>
        <end position="1100"/>
    </location>
</feature>
<dbReference type="Pfam" id="PF00078">
    <property type="entry name" value="RVT_1"/>
    <property type="match status" value="1"/>
</dbReference>
<dbReference type="Gene3D" id="3.30.70.270">
    <property type="match status" value="2"/>
</dbReference>
<feature type="compositionally biased region" description="Polar residues" evidence="3">
    <location>
        <begin position="281"/>
        <end position="297"/>
    </location>
</feature>
<dbReference type="PROSITE" id="PS50878">
    <property type="entry name" value="RT_POL"/>
    <property type="match status" value="1"/>
</dbReference>
<dbReference type="InterPro" id="IPR043128">
    <property type="entry name" value="Rev_trsase/Diguanyl_cyclase"/>
</dbReference>
<dbReference type="SUPFAM" id="SSF56672">
    <property type="entry name" value="DNA/RNA polymerases"/>
    <property type="match status" value="1"/>
</dbReference>
<dbReference type="CDD" id="cd01647">
    <property type="entry name" value="RT_LTR"/>
    <property type="match status" value="1"/>
</dbReference>
<evidence type="ECO:0000313" key="7">
    <source>
        <dbReference type="Proteomes" id="UP001235939"/>
    </source>
</evidence>
<gene>
    <name evidence="6" type="ORF">LAZ67_15002216</name>
</gene>
<feature type="region of interest" description="Disordered" evidence="3">
    <location>
        <begin position="1045"/>
        <end position="1100"/>
    </location>
</feature>
<feature type="region of interest" description="Disordered" evidence="3">
    <location>
        <begin position="130"/>
        <end position="153"/>
    </location>
</feature>
<dbReference type="InterPro" id="IPR043502">
    <property type="entry name" value="DNA/RNA_pol_sf"/>
</dbReference>
<dbReference type="Gene3D" id="1.10.340.70">
    <property type="match status" value="1"/>
</dbReference>
<dbReference type="InterPro" id="IPR041577">
    <property type="entry name" value="RT_RNaseH_2"/>
</dbReference>
<feature type="domain" description="Reverse transcriptase" evidence="4">
    <location>
        <begin position="335"/>
        <end position="520"/>
    </location>
</feature>
<sequence length="1100" mass="125433">MEDASMEEQEKLLRLPNYLVRQPLELFRKLRLADRSYFQVRQILLDLYPESNEASFAKYFAMKLTGQANLETYYREKTAMGLQLGLPQEVILETLTEGLPFNDQRLVRVVPPENLGEWFRLVQRIHGPSVPATRSREDQPPTMSGPYHSTPRRPDYVEDLCSETSTSNLHLSHDTAILMLSKTMEESTVANCFLAVSAPLGHNILAQLFWVELGPPHSDYLVIEGTTRSSFFGQKSFHPPAEQKSMDGRLMVAYISASSAERKGFHLQLKLIPPNGGVESMNKNPEDTTVSSSSPTIQEEPIGLFDNIGILQNDWMNTTSRIKEITPIDELNIKKEEKAEKTTITETQGEINMIDAKMDNLTFETEEFSPNDTMAETDADDKYSDRYPIPRLDDFHHILKDTRVYSKIDLCKAFYQIPIAEEDKPKTAIITPFGLFEFNVMSFGLRNATATFQRFMHEVLRNLDFAFVYLDDILVASKTEEEHYSHLETLFSRLNSYGLRINLSKSKFLVQEIDFLGYLITSHGVKPLPTKVKAILDYKKPKTVHELRIFLGMLNFYRTFLNNAAETQAILHEYLRGAKKKDRSEIKWTEEAEVQFEKCKQALANTALLAYPDTELPISLCTDASDRAVGSVLQQLDNNNWKPIAFFSKKLNPAQCTDNIVADALSRVDAITTIDYEEIAKEQTGDSELQNLISKNTSLKFKQCPLQSGNLNFHELSHPGIKATTKQLTSRFIWPNMNKDIRKWAQACVNCQKCKVSIHTKSEIGKYQEVDERFSVVHIDLIGPLPPSNGNIYCLTCIDRYTSWMEVVPLPDMKSETVARAFYENWIVRFGAPHTVISDRGKQFTSQLFKDLTTLCGIKLRHSTAYHPQCNGKIERLHRTIKTAIRAHNSIKWTETLPTVLLGLRAAINKDTNHSLSQMVYGKTIRLPGEFFDDSKHHLHAEEFVQQLQKQMELLKPLNEKHHSKTKVFVHKDLKTCSHVFIRTDRVKKPLEPPYEGPFPVLERTDKYFTLKVKGKNVTTTIDRLRPAYLLADSDNITAEHPTAARPIVSGALPSTSSQQNPDPPDVEKYTEFQGTGSAPDLPRTRSGRIIKKPVRFKEQ</sequence>
<dbReference type="PROSITE" id="PS50994">
    <property type="entry name" value="INTEGRASE"/>
    <property type="match status" value="1"/>
</dbReference>
<dbReference type="EMBL" id="CP092877">
    <property type="protein sequence ID" value="UYV77772.1"/>
    <property type="molecule type" value="Genomic_DNA"/>
</dbReference>
<dbReference type="Pfam" id="PF17921">
    <property type="entry name" value="Integrase_H2C2"/>
    <property type="match status" value="1"/>
</dbReference>
<dbReference type="Gene3D" id="3.10.10.10">
    <property type="entry name" value="HIV Type 1 Reverse Transcriptase, subunit A, domain 1"/>
    <property type="match status" value="1"/>
</dbReference>
<evidence type="ECO:0000256" key="1">
    <source>
        <dbReference type="ARBA" id="ARBA00012493"/>
    </source>
</evidence>
<dbReference type="Gene3D" id="3.30.420.10">
    <property type="entry name" value="Ribonuclease H-like superfamily/Ribonuclease H"/>
    <property type="match status" value="1"/>
</dbReference>